<dbReference type="AlphaFoldDB" id="A0A448X0W1"/>
<keyword evidence="2" id="KW-1185">Reference proteome</keyword>
<gene>
    <name evidence="1" type="ORF">PXEA_LOCUS18685</name>
</gene>
<organism evidence="1 2">
    <name type="scientific">Protopolystoma xenopodis</name>
    <dbReference type="NCBI Taxonomy" id="117903"/>
    <lineage>
        <taxon>Eukaryota</taxon>
        <taxon>Metazoa</taxon>
        <taxon>Spiralia</taxon>
        <taxon>Lophotrochozoa</taxon>
        <taxon>Platyhelminthes</taxon>
        <taxon>Monogenea</taxon>
        <taxon>Polyopisthocotylea</taxon>
        <taxon>Polystomatidea</taxon>
        <taxon>Polystomatidae</taxon>
        <taxon>Protopolystoma</taxon>
    </lineage>
</organism>
<evidence type="ECO:0000313" key="1">
    <source>
        <dbReference type="EMBL" id="VEL25245.1"/>
    </source>
</evidence>
<evidence type="ECO:0000313" key="2">
    <source>
        <dbReference type="Proteomes" id="UP000784294"/>
    </source>
</evidence>
<sequence>MHNKDGRSNSSSCYLGWHKVARADKPTDNLMPPLPDSKAQFVSVRSASVHYSAFGPIVKAWRPQSKQCRRNRQMTYLRCLGHVNSGINKWVKCSTRLGYYPKSRHSVSLEIVESE</sequence>
<dbReference type="EMBL" id="CAAALY010072568">
    <property type="protein sequence ID" value="VEL25245.1"/>
    <property type="molecule type" value="Genomic_DNA"/>
</dbReference>
<accession>A0A448X0W1</accession>
<dbReference type="Proteomes" id="UP000784294">
    <property type="component" value="Unassembled WGS sequence"/>
</dbReference>
<comment type="caution">
    <text evidence="1">The sequence shown here is derived from an EMBL/GenBank/DDBJ whole genome shotgun (WGS) entry which is preliminary data.</text>
</comment>
<reference evidence="1" key="1">
    <citation type="submission" date="2018-11" db="EMBL/GenBank/DDBJ databases">
        <authorList>
            <consortium name="Pathogen Informatics"/>
        </authorList>
    </citation>
    <scope>NUCLEOTIDE SEQUENCE</scope>
</reference>
<name>A0A448X0W1_9PLAT</name>
<proteinExistence type="predicted"/>
<protein>
    <submittedName>
        <fullName evidence="1">Uncharacterized protein</fullName>
    </submittedName>
</protein>